<dbReference type="InterPro" id="IPR029052">
    <property type="entry name" value="Metallo-depent_PP-like"/>
</dbReference>
<dbReference type="Proteomes" id="UP000319557">
    <property type="component" value="Chromosome"/>
</dbReference>
<sequence>MQERLIAIGDIHGCSDALQALLDSIAPTPQDTLVVLGDVVDRGEGTRQAVELLLEVSQQTQLITILGNHEEMMLRVLDGEPPQRWLQFGGIDTLDSYGFTGDFSAIPESHHAFFDAMRDYYETDDYFFTHAAYKHDLPLDYQPADLLRWHSLKEGLPPAHENGKICFVGHTAHKEGEIMDFGHLVCLDTYCYGGGWLTAMDVRTRQTWQADISGQLRDR</sequence>
<protein>
    <submittedName>
        <fullName evidence="2">Serine/threonine-protein phosphatase 1</fullName>
        <ecNumber evidence="2">3.1.3.16</ecNumber>
    </submittedName>
</protein>
<keyword evidence="2" id="KW-0378">Hydrolase</keyword>
<dbReference type="AlphaFoldDB" id="A0A517LZ79"/>
<dbReference type="InterPro" id="IPR050126">
    <property type="entry name" value="Ap4A_hydrolase"/>
</dbReference>
<proteinExistence type="predicted"/>
<dbReference type="KEGG" id="ruv:EC9_21170"/>
<dbReference type="SUPFAM" id="SSF56300">
    <property type="entry name" value="Metallo-dependent phosphatases"/>
    <property type="match status" value="1"/>
</dbReference>
<organism evidence="2 3">
    <name type="scientific">Rosistilla ulvae</name>
    <dbReference type="NCBI Taxonomy" id="1930277"/>
    <lineage>
        <taxon>Bacteria</taxon>
        <taxon>Pseudomonadati</taxon>
        <taxon>Planctomycetota</taxon>
        <taxon>Planctomycetia</taxon>
        <taxon>Pirellulales</taxon>
        <taxon>Pirellulaceae</taxon>
        <taxon>Rosistilla</taxon>
    </lineage>
</organism>
<gene>
    <name evidence="2" type="primary">pphA_2</name>
    <name evidence="2" type="ORF">EC9_21170</name>
</gene>
<evidence type="ECO:0000313" key="3">
    <source>
        <dbReference type="Proteomes" id="UP000319557"/>
    </source>
</evidence>
<evidence type="ECO:0000313" key="2">
    <source>
        <dbReference type="EMBL" id="QDS87934.1"/>
    </source>
</evidence>
<dbReference type="EC" id="3.1.3.16" evidence="2"/>
<accession>A0A517LZ79</accession>
<keyword evidence="3" id="KW-1185">Reference proteome</keyword>
<dbReference type="InterPro" id="IPR004843">
    <property type="entry name" value="Calcineurin-like_PHP"/>
</dbReference>
<evidence type="ECO:0000259" key="1">
    <source>
        <dbReference type="Pfam" id="PF00149"/>
    </source>
</evidence>
<dbReference type="GO" id="GO:0110154">
    <property type="term" value="P:RNA decapping"/>
    <property type="evidence" value="ECO:0007669"/>
    <property type="project" value="TreeGrafter"/>
</dbReference>
<dbReference type="PANTHER" id="PTHR42850">
    <property type="entry name" value="METALLOPHOSPHOESTERASE"/>
    <property type="match status" value="1"/>
</dbReference>
<dbReference type="GO" id="GO:0008803">
    <property type="term" value="F:bis(5'-nucleosyl)-tetraphosphatase (symmetrical) activity"/>
    <property type="evidence" value="ECO:0007669"/>
    <property type="project" value="TreeGrafter"/>
</dbReference>
<dbReference type="EMBL" id="CP036261">
    <property type="protein sequence ID" value="QDS87934.1"/>
    <property type="molecule type" value="Genomic_DNA"/>
</dbReference>
<dbReference type="GO" id="GO:0004722">
    <property type="term" value="F:protein serine/threonine phosphatase activity"/>
    <property type="evidence" value="ECO:0007669"/>
    <property type="project" value="UniProtKB-EC"/>
</dbReference>
<reference evidence="2 3" key="1">
    <citation type="submission" date="2019-02" db="EMBL/GenBank/DDBJ databases">
        <title>Deep-cultivation of Planctomycetes and their phenomic and genomic characterization uncovers novel biology.</title>
        <authorList>
            <person name="Wiegand S."/>
            <person name="Jogler M."/>
            <person name="Boedeker C."/>
            <person name="Pinto D."/>
            <person name="Vollmers J."/>
            <person name="Rivas-Marin E."/>
            <person name="Kohn T."/>
            <person name="Peeters S.H."/>
            <person name="Heuer A."/>
            <person name="Rast P."/>
            <person name="Oberbeckmann S."/>
            <person name="Bunk B."/>
            <person name="Jeske O."/>
            <person name="Meyerdierks A."/>
            <person name="Storesund J.E."/>
            <person name="Kallscheuer N."/>
            <person name="Luecker S."/>
            <person name="Lage O.M."/>
            <person name="Pohl T."/>
            <person name="Merkel B.J."/>
            <person name="Hornburger P."/>
            <person name="Mueller R.-W."/>
            <person name="Bruemmer F."/>
            <person name="Labrenz M."/>
            <person name="Spormann A.M."/>
            <person name="Op den Camp H."/>
            <person name="Overmann J."/>
            <person name="Amann R."/>
            <person name="Jetten M.S.M."/>
            <person name="Mascher T."/>
            <person name="Medema M.H."/>
            <person name="Devos D.P."/>
            <person name="Kaster A.-K."/>
            <person name="Ovreas L."/>
            <person name="Rohde M."/>
            <person name="Galperin M.Y."/>
            <person name="Jogler C."/>
        </authorList>
    </citation>
    <scope>NUCLEOTIDE SEQUENCE [LARGE SCALE GENOMIC DNA]</scope>
    <source>
        <strain evidence="2 3">EC9</strain>
    </source>
</reference>
<dbReference type="Pfam" id="PF00149">
    <property type="entry name" value="Metallophos"/>
    <property type="match status" value="1"/>
</dbReference>
<dbReference type="GO" id="GO:0005737">
    <property type="term" value="C:cytoplasm"/>
    <property type="evidence" value="ECO:0007669"/>
    <property type="project" value="TreeGrafter"/>
</dbReference>
<feature type="domain" description="Calcineurin-like phosphoesterase" evidence="1">
    <location>
        <begin position="4"/>
        <end position="185"/>
    </location>
</feature>
<dbReference type="CDD" id="cd00144">
    <property type="entry name" value="MPP_PPP_family"/>
    <property type="match status" value="1"/>
</dbReference>
<name>A0A517LZ79_9BACT</name>
<dbReference type="Gene3D" id="3.60.21.10">
    <property type="match status" value="1"/>
</dbReference>
<dbReference type="OrthoDB" id="384253at2"/>
<dbReference type="PANTHER" id="PTHR42850:SF4">
    <property type="entry name" value="ZINC-DEPENDENT ENDOPOLYPHOSPHATASE"/>
    <property type="match status" value="1"/>
</dbReference>